<keyword evidence="5" id="KW-1185">Reference proteome</keyword>
<evidence type="ECO:0000256" key="3">
    <source>
        <dbReference type="PROSITE-ProRule" id="PRU00339"/>
    </source>
</evidence>
<dbReference type="Pfam" id="PF13181">
    <property type="entry name" value="TPR_8"/>
    <property type="match status" value="1"/>
</dbReference>
<evidence type="ECO:0000256" key="1">
    <source>
        <dbReference type="ARBA" id="ARBA00022737"/>
    </source>
</evidence>
<sequence length="728" mass="78552">MSGPSDRPPSAAARRPHHWLIAPDESAARALVADALAEPGVPPVLAVLDAHRRLRGPFTAAGALMRQLVPGVLAADPEPAVRHDIEILAAAPELRTVLPCRRETLTSLTAPQKRTRYYPYIRTTRIAHGLIDFLTAVLDAPATLVVRHAEHADRTDADWLALLLRRADPQRLRIVICTAGRDVPQPLADALAAHTTPREAPATPLGPLPDDPAARWELAAGWVAADRSTDDPAAAACYAELEPAERARLHEARAEELAAAALAGEASLLRGPLAHHRALGTDPAGAGALALQDALQECLLEGFYDALAELGPLTHAVLDWTTRPEECWLVTARMTIAYSVMGGRADEALALYDDACASTALPAVHMSAAYGRAMVYTRYLEPERRDHRKAKGWVNTAVALSRLADTDARRAYNRTFNENGLALIEMHLGDPARALELVEAGIERMDGALDAEDQGQHRSVLEYNRAQLLARLVGPEAGAAAYDRVIDQDPHHSEYYFERAVLLRKLGRDEEALADYEHAIRTSPPYPEAVYNRADLRLELGDLDAALADLDRVLELDPEFLDAYVNRAGLRHALGDARGAAEDIAAGLAREAGQPHLLALRGLLAQDDDRPEEARADLEAALAGDPDLPAAWAALGVLAYERGEAEESVRCLGRSLRLEDDPVVRANRALAHESCGDWAAAAADYAAAIDLLLPEVAAAQDEADSAEVVTELSRLRGRRAECTARSAG</sequence>
<evidence type="ECO:0008006" key="6">
    <source>
        <dbReference type="Google" id="ProtNLM"/>
    </source>
</evidence>
<gene>
    <name evidence="4" type="ORF">GCM10023235_65460</name>
</gene>
<keyword evidence="1" id="KW-0677">Repeat</keyword>
<dbReference type="PROSITE" id="PS50005">
    <property type="entry name" value="TPR"/>
    <property type="match status" value="2"/>
</dbReference>
<dbReference type="PANTHER" id="PTHR44858:SF1">
    <property type="entry name" value="UDP-N-ACETYLGLUCOSAMINE--PEPTIDE N-ACETYLGLUCOSAMINYLTRANSFERASE SPINDLY-RELATED"/>
    <property type="match status" value="1"/>
</dbReference>
<dbReference type="InterPro" id="IPR050498">
    <property type="entry name" value="Ycf3"/>
</dbReference>
<dbReference type="InterPro" id="IPR019734">
    <property type="entry name" value="TPR_rpt"/>
</dbReference>
<accession>A0ABP9EH02</accession>
<dbReference type="EMBL" id="BAABIS010000001">
    <property type="protein sequence ID" value="GAA4876623.1"/>
    <property type="molecule type" value="Genomic_DNA"/>
</dbReference>
<dbReference type="Pfam" id="PF13432">
    <property type="entry name" value="TPR_16"/>
    <property type="match status" value="2"/>
</dbReference>
<name>A0ABP9EH02_9ACTN</name>
<reference evidence="5" key="1">
    <citation type="journal article" date="2019" name="Int. J. Syst. Evol. Microbiol.">
        <title>The Global Catalogue of Microorganisms (GCM) 10K type strain sequencing project: providing services to taxonomists for standard genome sequencing and annotation.</title>
        <authorList>
            <consortium name="The Broad Institute Genomics Platform"/>
            <consortium name="The Broad Institute Genome Sequencing Center for Infectious Disease"/>
            <person name="Wu L."/>
            <person name="Ma J."/>
        </authorList>
    </citation>
    <scope>NUCLEOTIDE SEQUENCE [LARGE SCALE GENOMIC DNA]</scope>
    <source>
        <strain evidence="5">JCM 13006</strain>
    </source>
</reference>
<evidence type="ECO:0000313" key="4">
    <source>
        <dbReference type="EMBL" id="GAA4876623.1"/>
    </source>
</evidence>
<comment type="caution">
    <text evidence="4">The sequence shown here is derived from an EMBL/GenBank/DDBJ whole genome shotgun (WGS) entry which is preliminary data.</text>
</comment>
<dbReference type="PANTHER" id="PTHR44858">
    <property type="entry name" value="TETRATRICOPEPTIDE REPEAT PROTEIN 6"/>
    <property type="match status" value="1"/>
</dbReference>
<evidence type="ECO:0000256" key="2">
    <source>
        <dbReference type="ARBA" id="ARBA00022803"/>
    </source>
</evidence>
<dbReference type="InterPro" id="IPR011990">
    <property type="entry name" value="TPR-like_helical_dom_sf"/>
</dbReference>
<dbReference type="SMART" id="SM00028">
    <property type="entry name" value="TPR"/>
    <property type="match status" value="5"/>
</dbReference>
<dbReference type="RefSeq" id="WP_345700513.1">
    <property type="nucleotide sequence ID" value="NZ_BAABIS010000001.1"/>
</dbReference>
<keyword evidence="2 3" id="KW-0802">TPR repeat</keyword>
<feature type="repeat" description="TPR" evidence="3">
    <location>
        <begin position="493"/>
        <end position="526"/>
    </location>
</feature>
<proteinExistence type="predicted"/>
<dbReference type="Gene3D" id="1.25.40.10">
    <property type="entry name" value="Tetratricopeptide repeat domain"/>
    <property type="match status" value="3"/>
</dbReference>
<feature type="repeat" description="TPR" evidence="3">
    <location>
        <begin position="527"/>
        <end position="560"/>
    </location>
</feature>
<dbReference type="Proteomes" id="UP001501752">
    <property type="component" value="Unassembled WGS sequence"/>
</dbReference>
<organism evidence="4 5">
    <name type="scientific">Kitasatospora terrestris</name>
    <dbReference type="NCBI Taxonomy" id="258051"/>
    <lineage>
        <taxon>Bacteria</taxon>
        <taxon>Bacillati</taxon>
        <taxon>Actinomycetota</taxon>
        <taxon>Actinomycetes</taxon>
        <taxon>Kitasatosporales</taxon>
        <taxon>Streptomycetaceae</taxon>
        <taxon>Kitasatospora</taxon>
    </lineage>
</organism>
<evidence type="ECO:0000313" key="5">
    <source>
        <dbReference type="Proteomes" id="UP001501752"/>
    </source>
</evidence>
<dbReference type="SUPFAM" id="SSF48452">
    <property type="entry name" value="TPR-like"/>
    <property type="match status" value="1"/>
</dbReference>
<protein>
    <recommendedName>
        <fullName evidence="6">Tetratricopeptide repeat protein</fullName>
    </recommendedName>
</protein>